<evidence type="ECO:0000256" key="2">
    <source>
        <dbReference type="ARBA" id="ARBA00022692"/>
    </source>
</evidence>
<dbReference type="InterPro" id="IPR028082">
    <property type="entry name" value="Peripla_BP_I"/>
</dbReference>
<evidence type="ECO:0000256" key="6">
    <source>
        <dbReference type="ARBA" id="ARBA00023239"/>
    </source>
</evidence>
<evidence type="ECO:0000313" key="10">
    <source>
        <dbReference type="EnsemblMetazoa" id="XP_019767624.1"/>
    </source>
</evidence>
<dbReference type="GO" id="GO:0001653">
    <property type="term" value="F:peptide receptor activity"/>
    <property type="evidence" value="ECO:0007669"/>
    <property type="project" value="TreeGrafter"/>
</dbReference>
<feature type="chain" id="PRO_5044006362" description="Receptor ligand binding region domain-containing protein" evidence="8">
    <location>
        <begin position="20"/>
        <end position="630"/>
    </location>
</feature>
<organism evidence="10 11">
    <name type="scientific">Dendroctonus ponderosae</name>
    <name type="common">Mountain pine beetle</name>
    <dbReference type="NCBI Taxonomy" id="77166"/>
    <lineage>
        <taxon>Eukaryota</taxon>
        <taxon>Metazoa</taxon>
        <taxon>Ecdysozoa</taxon>
        <taxon>Arthropoda</taxon>
        <taxon>Hexapoda</taxon>
        <taxon>Insecta</taxon>
        <taxon>Pterygota</taxon>
        <taxon>Neoptera</taxon>
        <taxon>Endopterygota</taxon>
        <taxon>Coleoptera</taxon>
        <taxon>Polyphaga</taxon>
        <taxon>Cucujiformia</taxon>
        <taxon>Curculionidae</taxon>
        <taxon>Scolytinae</taxon>
        <taxon>Dendroctonus</taxon>
    </lineage>
</organism>
<dbReference type="Gene3D" id="1.10.510.10">
    <property type="entry name" value="Transferase(Phosphotransferase) domain 1"/>
    <property type="match status" value="1"/>
</dbReference>
<sequence>MAGLYLLGLLACAVPLASLQPPQPLLVLTETCYQPLNMTYLAKGLEGFNVSVFGPDDTCKSHQELFHVLSSSARLVLGSFHPEVCAAAKQFADYFNTTLRPWNCPAAVREEGTIQASPSIAEIVSGFAKLVFDMKWSSVALISTASGWWPSLSHSLELKLRDLGIVPKHSLLFDKNTPLRYIEQKLQDFKDRPCRALVFCMPADELGLNIFHATRRLQLAQHNTLSIFLDVLSLPAWTDRLVASINSSDIPDNLTDLMAQDILLFLDNATLNLNTEEKVLKTVRETFDSEQSRTWCFALVDVLTDGTLRPLMKVFQSNESAWETETSPQDFAQWWITHKQLEECDAFCKLSSSNLLRAWVYWVISCAVFLVFCTLGVVAAVRYHLLKKKTAKAPYKVRLAAADFTFPQLTESLRVDEGMEAILCCWLQQLQEFGGPEVDKPDLLQNSGGASARTPLRTGSSPNLAKQVIVDPRVRYNGDLVQMKPVPSNGNAELKAKATELLVHLHGLRHENLNPLIGVLAEPPRAALVSEYCSRGSLQDVLQQDDIKLDWSFRLSLLTDLVRLDDGNLRIVGIGHSIEEFNVFAYAWFANVCNRLCGTELRSKTALSVWLMVREPVELRSFGCHQAIET</sequence>
<feature type="domain" description="Receptor ligand binding region" evidence="9">
    <location>
        <begin position="71"/>
        <end position="237"/>
    </location>
</feature>
<dbReference type="Gene3D" id="3.40.50.2300">
    <property type="match status" value="2"/>
</dbReference>
<protein>
    <recommendedName>
        <fullName evidence="9">Receptor ligand binding region domain-containing protein</fullName>
    </recommendedName>
</protein>
<proteinExistence type="predicted"/>
<dbReference type="Proteomes" id="UP000019118">
    <property type="component" value="Unassembled WGS sequence"/>
</dbReference>
<dbReference type="GO" id="GO:0004383">
    <property type="term" value="F:guanylate cyclase activity"/>
    <property type="evidence" value="ECO:0007669"/>
    <property type="project" value="TreeGrafter"/>
</dbReference>
<dbReference type="InterPro" id="IPR001828">
    <property type="entry name" value="ANF_lig-bd_rcpt"/>
</dbReference>
<keyword evidence="2 7" id="KW-0812">Transmembrane</keyword>
<dbReference type="PANTHER" id="PTHR11920:SF462">
    <property type="entry name" value="GUANYLATE CYCLASE"/>
    <property type="match status" value="1"/>
</dbReference>
<dbReference type="InterPro" id="IPR011009">
    <property type="entry name" value="Kinase-like_dom_sf"/>
</dbReference>
<accession>A0AAR5Q318</accession>
<dbReference type="GO" id="GO:0005886">
    <property type="term" value="C:plasma membrane"/>
    <property type="evidence" value="ECO:0007669"/>
    <property type="project" value="TreeGrafter"/>
</dbReference>
<evidence type="ECO:0000259" key="9">
    <source>
        <dbReference type="Pfam" id="PF01094"/>
    </source>
</evidence>
<keyword evidence="6" id="KW-0456">Lyase</keyword>
<feature type="signal peptide" evidence="8">
    <location>
        <begin position="1"/>
        <end position="19"/>
    </location>
</feature>
<evidence type="ECO:0000313" key="11">
    <source>
        <dbReference type="Proteomes" id="UP000019118"/>
    </source>
</evidence>
<dbReference type="PANTHER" id="PTHR11920">
    <property type="entry name" value="GUANYLYL CYCLASE"/>
    <property type="match status" value="1"/>
</dbReference>
<evidence type="ECO:0000256" key="1">
    <source>
        <dbReference type="ARBA" id="ARBA00004370"/>
    </source>
</evidence>
<evidence type="ECO:0000256" key="8">
    <source>
        <dbReference type="SAM" id="SignalP"/>
    </source>
</evidence>
<dbReference type="SUPFAM" id="SSF56112">
    <property type="entry name" value="Protein kinase-like (PK-like)"/>
    <property type="match status" value="1"/>
</dbReference>
<reference evidence="11" key="1">
    <citation type="journal article" date="2013" name="Genome Biol.">
        <title>Draft genome of the mountain pine beetle, Dendroctonus ponderosae Hopkins, a major forest pest.</title>
        <authorList>
            <person name="Keeling C.I."/>
            <person name="Yuen M.M."/>
            <person name="Liao N.Y."/>
            <person name="Docking T.R."/>
            <person name="Chan S.K."/>
            <person name="Taylor G.A."/>
            <person name="Palmquist D.L."/>
            <person name="Jackman S.D."/>
            <person name="Nguyen A."/>
            <person name="Li M."/>
            <person name="Henderson H."/>
            <person name="Janes J.K."/>
            <person name="Zhao Y."/>
            <person name="Pandoh P."/>
            <person name="Moore R."/>
            <person name="Sperling F.A."/>
            <person name="Huber D.P."/>
            <person name="Birol I."/>
            <person name="Jones S.J."/>
            <person name="Bohlmann J."/>
        </authorList>
    </citation>
    <scope>NUCLEOTIDE SEQUENCE</scope>
</reference>
<feature type="transmembrane region" description="Helical" evidence="7">
    <location>
        <begin position="359"/>
        <end position="381"/>
    </location>
</feature>
<reference evidence="10" key="2">
    <citation type="submission" date="2024-08" db="UniProtKB">
        <authorList>
            <consortium name="EnsemblMetazoa"/>
        </authorList>
    </citation>
    <scope>IDENTIFICATION</scope>
</reference>
<evidence type="ECO:0000256" key="7">
    <source>
        <dbReference type="SAM" id="Phobius"/>
    </source>
</evidence>
<keyword evidence="4 7" id="KW-1133">Transmembrane helix</keyword>
<comment type="subcellular location">
    <subcellularLocation>
        <location evidence="1">Membrane</location>
    </subcellularLocation>
</comment>
<keyword evidence="3" id="KW-0547">Nucleotide-binding</keyword>
<dbReference type="AlphaFoldDB" id="A0AAR5Q318"/>
<dbReference type="GO" id="GO:0000166">
    <property type="term" value="F:nucleotide binding"/>
    <property type="evidence" value="ECO:0007669"/>
    <property type="project" value="UniProtKB-KW"/>
</dbReference>
<dbReference type="InterPro" id="IPR050401">
    <property type="entry name" value="Cyclic_nucleotide_synthase"/>
</dbReference>
<keyword evidence="5 7" id="KW-0472">Membrane</keyword>
<keyword evidence="11" id="KW-1185">Reference proteome</keyword>
<evidence type="ECO:0000256" key="4">
    <source>
        <dbReference type="ARBA" id="ARBA00022989"/>
    </source>
</evidence>
<evidence type="ECO:0000256" key="3">
    <source>
        <dbReference type="ARBA" id="ARBA00022741"/>
    </source>
</evidence>
<dbReference type="Pfam" id="PF01094">
    <property type="entry name" value="ANF_receptor"/>
    <property type="match status" value="1"/>
</dbReference>
<evidence type="ECO:0000256" key="5">
    <source>
        <dbReference type="ARBA" id="ARBA00023136"/>
    </source>
</evidence>
<dbReference type="GO" id="GO:0007168">
    <property type="term" value="P:receptor guanylyl cyclase signaling pathway"/>
    <property type="evidence" value="ECO:0007669"/>
    <property type="project" value="TreeGrafter"/>
</dbReference>
<name>A0AAR5Q318_DENPD</name>
<dbReference type="GO" id="GO:0004016">
    <property type="term" value="F:adenylate cyclase activity"/>
    <property type="evidence" value="ECO:0007669"/>
    <property type="project" value="TreeGrafter"/>
</dbReference>
<keyword evidence="8" id="KW-0732">Signal</keyword>
<dbReference type="SUPFAM" id="SSF53822">
    <property type="entry name" value="Periplasmic binding protein-like I"/>
    <property type="match status" value="1"/>
</dbReference>
<dbReference type="EnsemblMetazoa" id="XM_019912065.1">
    <property type="protein sequence ID" value="XP_019767624.1"/>
    <property type="gene ID" value="LOC109542730"/>
</dbReference>